<protein>
    <recommendedName>
        <fullName evidence="3">Nucleotidyl transferase AbiEii/AbiGii toxin family protein</fullName>
    </recommendedName>
</protein>
<gene>
    <name evidence="1" type="ORF">FNH13_15035</name>
</gene>
<dbReference type="KEGG" id="orz:FNH13_15035"/>
<evidence type="ECO:0008006" key="3">
    <source>
        <dbReference type="Google" id="ProtNLM"/>
    </source>
</evidence>
<organism evidence="1 2">
    <name type="scientific">Ornithinimicrobium ciconiae</name>
    <dbReference type="NCBI Taxonomy" id="2594265"/>
    <lineage>
        <taxon>Bacteria</taxon>
        <taxon>Bacillati</taxon>
        <taxon>Actinomycetota</taxon>
        <taxon>Actinomycetes</taxon>
        <taxon>Micrococcales</taxon>
        <taxon>Ornithinimicrobiaceae</taxon>
        <taxon>Ornithinimicrobium</taxon>
    </lineage>
</organism>
<dbReference type="OrthoDB" id="7051771at2"/>
<keyword evidence="2" id="KW-1185">Reference proteome</keyword>
<proteinExistence type="predicted"/>
<evidence type="ECO:0000313" key="2">
    <source>
        <dbReference type="Proteomes" id="UP000315395"/>
    </source>
</evidence>
<dbReference type="AlphaFoldDB" id="A0A516GGG6"/>
<sequence length="230" mass="25567">MTPLLAQVLASAARLQEVVPEAVLVGGSAAAFYAGHRDSFDHDHVLTDLEERYEQVLEAVEATEGWATSTRASRPPWTIMGSLGGIEAGLRQLRRTRPLEVTEVEIPDAGRLRVPTLEEILRVKAYLVVQRNQVRDYLDVVALTERLGLEAAGAVLQQIDSYYLDRSEQADSVLTILVQRLAEPAPRDHRVISQLTAYKGLSQRWQDWTEVVSASRALADELLRLSEGDL</sequence>
<name>A0A516GGG6_9MICO</name>
<accession>A0A516GGG6</accession>
<evidence type="ECO:0000313" key="1">
    <source>
        <dbReference type="EMBL" id="QDO90440.1"/>
    </source>
</evidence>
<dbReference type="Proteomes" id="UP000315395">
    <property type="component" value="Chromosome"/>
</dbReference>
<reference evidence="1 2" key="1">
    <citation type="submission" date="2019-07" db="EMBL/GenBank/DDBJ databases">
        <title>complete genome sequencing of Ornithinimicrobium sp. H23M54.</title>
        <authorList>
            <person name="Bae J.-W."/>
            <person name="Lee S.-Y."/>
        </authorList>
    </citation>
    <scope>NUCLEOTIDE SEQUENCE [LARGE SCALE GENOMIC DNA]</scope>
    <source>
        <strain evidence="1 2">H23M54</strain>
    </source>
</reference>
<dbReference type="EMBL" id="CP041616">
    <property type="protein sequence ID" value="QDO90440.1"/>
    <property type="molecule type" value="Genomic_DNA"/>
</dbReference>